<name>A0A316FMF7_9GAMM</name>
<dbReference type="OrthoDB" id="7292394at2"/>
<keyword evidence="3" id="KW-1185">Reference proteome</keyword>
<evidence type="ECO:0000313" key="2">
    <source>
        <dbReference type="EMBL" id="PWK49312.1"/>
    </source>
</evidence>
<dbReference type="SUPFAM" id="SSF88713">
    <property type="entry name" value="Glycoside hydrolase/deacetylase"/>
    <property type="match status" value="1"/>
</dbReference>
<dbReference type="AlphaFoldDB" id="A0A316FMF7"/>
<protein>
    <submittedName>
        <fullName evidence="2">Uncharacterized protein (TIGR01370 family)</fullName>
    </submittedName>
</protein>
<dbReference type="EMBL" id="QGGU01000008">
    <property type="protein sequence ID" value="PWK49312.1"/>
    <property type="molecule type" value="Genomic_DNA"/>
</dbReference>
<dbReference type="Gene3D" id="3.20.20.370">
    <property type="entry name" value="Glycoside hydrolase/deacetylase"/>
    <property type="match status" value="1"/>
</dbReference>
<comment type="caution">
    <text evidence="2">The sequence shown here is derived from an EMBL/GenBank/DDBJ whole genome shotgun (WGS) entry which is preliminary data.</text>
</comment>
<sequence>MRPTSIIALILILFCSFTRGDTAFFYGSQVPVTELSIYDNIVVLPEHINTHQERRLFDIKARPIAYLSLGEVASNAQYADQIPKSLFQQYNEQWQSHVIDISQPVWHQYLLNKHIPRLMKQGYEGLFFDTLDSYTLLSQDTEALKHYRKSLESLILSIRQQYPDIYIIANRGFELMPVIAKHINEVVAESLFSAYEAGKNSYQSTSASDQQWLINQLQQVKNQYGLPITVIDYLPASSFRQADQLARRIDKLGFTPWITNGHLTLLGQSTLKPVPRKLIGLFYDPDNGIYPSALHQKLASSAEYLGYYIEYINLATDSLPDYPLRNRIAGIVSWFDRTNLPASQSVCHWINKAYTNANIRVAVFEHLPEHPQCLSHLSVSSMDIDPATLKITQQNKHIGNELPLRLKPRPAKLLISQSPNNQSWLTLTDKTLQSFTPVLIGDWGGVAQKGYALIKGFGNKDYWLVDPLEFLTQSLQLKAIPAPDTTTENGLQIATAHIDGDGFVSRNPLRNQQIAGQIILDKIIKQYPLPTTVSIIEAEISPDGVYPKDSKQAMATARKIFQQPNVEIASHSFSHPYFWEIFDNPNANKDKGYGQTLPVPGYSTPSLKREINGSVNFINTQLAPKDKQVKVFLWSGDAIATDDAVELTQQLGLQNVNGANLKIFQHDFSMSRVWPVGLPLKTGYQIYAPVMNENVYTNLWNGPYFGYRNVINTFEALSKPKRLKPLSIYYHFYSGEKNEGLLALHDVYQYVLSQPINAMYLSDYAKRANAFYTLAIGQEDDIWHFAEAGELRTLRVNQTAGFPELSDSKKIIGFADNNDQRYIHLSDSFGQLKLSNKNNNRLYLQSFSGQINNWITNDRSTQISIDNYTHGKIKIRKNSEACKVVYNGKSIKIPPNQASITLSVGIVENSQLELHCG</sequence>
<gene>
    <name evidence="2" type="ORF">C8D97_108222</name>
</gene>
<dbReference type="PANTHER" id="PTHR35882">
    <property type="entry name" value="PELA"/>
    <property type="match status" value="1"/>
</dbReference>
<dbReference type="InterPro" id="IPR011330">
    <property type="entry name" value="Glyco_hydro/deAcase_b/a-brl"/>
</dbReference>
<accession>A0A316FMF7</accession>
<dbReference type="InterPro" id="IPR017853">
    <property type="entry name" value="GH"/>
</dbReference>
<dbReference type="InterPro" id="IPR004352">
    <property type="entry name" value="GH114_TIM-barrel"/>
</dbReference>
<feature type="domain" description="Glycoside-hydrolase family GH114 TIM-barrel" evidence="1">
    <location>
        <begin position="55"/>
        <end position="263"/>
    </location>
</feature>
<evidence type="ECO:0000313" key="3">
    <source>
        <dbReference type="Proteomes" id="UP000245790"/>
    </source>
</evidence>
<evidence type="ECO:0000259" key="1">
    <source>
        <dbReference type="Pfam" id="PF03537"/>
    </source>
</evidence>
<dbReference type="Proteomes" id="UP000245790">
    <property type="component" value="Unassembled WGS sequence"/>
</dbReference>
<dbReference type="RefSeq" id="WP_109764102.1">
    <property type="nucleotide sequence ID" value="NZ_QGGU01000008.1"/>
</dbReference>
<dbReference type="GO" id="GO:0005975">
    <property type="term" value="P:carbohydrate metabolic process"/>
    <property type="evidence" value="ECO:0007669"/>
    <property type="project" value="InterPro"/>
</dbReference>
<dbReference type="Gene3D" id="3.20.20.70">
    <property type="entry name" value="Aldolase class I"/>
    <property type="match status" value="1"/>
</dbReference>
<proteinExistence type="predicted"/>
<dbReference type="CDD" id="cd10922">
    <property type="entry name" value="CE4_PelA_like_C"/>
    <property type="match status" value="1"/>
</dbReference>
<dbReference type="InterPro" id="IPR016925">
    <property type="entry name" value="UCP029570"/>
</dbReference>
<dbReference type="PIRSF" id="PIRSF029570">
    <property type="entry name" value="UCP029570"/>
    <property type="match status" value="1"/>
</dbReference>
<reference evidence="2 3" key="1">
    <citation type="submission" date="2018-05" db="EMBL/GenBank/DDBJ databases">
        <title>Genomic Encyclopedia of Type Strains, Phase IV (KMG-IV): sequencing the most valuable type-strain genomes for metagenomic binning, comparative biology and taxonomic classification.</title>
        <authorList>
            <person name="Goeker M."/>
        </authorList>
    </citation>
    <scope>NUCLEOTIDE SEQUENCE [LARGE SCALE GENOMIC DNA]</scope>
    <source>
        <strain evidence="2 3">DSM 25350</strain>
    </source>
</reference>
<dbReference type="Pfam" id="PF03537">
    <property type="entry name" value="Glyco_hydro_114"/>
    <property type="match status" value="1"/>
</dbReference>
<dbReference type="PANTHER" id="PTHR35882:SF2">
    <property type="entry name" value="PELA"/>
    <property type="match status" value="1"/>
</dbReference>
<dbReference type="SUPFAM" id="SSF51445">
    <property type="entry name" value="(Trans)glycosidases"/>
    <property type="match status" value="1"/>
</dbReference>
<dbReference type="InterPro" id="IPR013785">
    <property type="entry name" value="Aldolase_TIM"/>
</dbReference>
<organism evidence="2 3">
    <name type="scientific">Pleionea mediterranea</name>
    <dbReference type="NCBI Taxonomy" id="523701"/>
    <lineage>
        <taxon>Bacteria</taxon>
        <taxon>Pseudomonadati</taxon>
        <taxon>Pseudomonadota</taxon>
        <taxon>Gammaproteobacteria</taxon>
        <taxon>Oceanospirillales</taxon>
        <taxon>Pleioneaceae</taxon>
        <taxon>Pleionea</taxon>
    </lineage>
</organism>